<comment type="caution">
    <text evidence="8">The sequence shown here is derived from an EMBL/GenBank/DDBJ whole genome shotgun (WGS) entry which is preliminary data.</text>
</comment>
<protein>
    <recommendedName>
        <fullName evidence="3">2-oxo-4-hydroxy-4-carboxy-5-ureidoimidazoline decarboxylase</fullName>
        <ecNumber evidence="3">4.1.1.97</ecNumber>
    </recommendedName>
</protein>
<evidence type="ECO:0000313" key="8">
    <source>
        <dbReference type="EMBL" id="GAN59918.1"/>
    </source>
</evidence>
<evidence type="ECO:0000313" key="9">
    <source>
        <dbReference type="EMBL" id="GEL57538.1"/>
    </source>
</evidence>
<comment type="pathway">
    <text evidence="2">Purine metabolism; urate degradation; (S)-allantoin from urate: step 3/3.</text>
</comment>
<accession>A0A6N3SM67</accession>
<organism evidence="8 10">
    <name type="scientific">Acetobacter cibinongensis</name>
    <dbReference type="NCBI Taxonomy" id="146475"/>
    <lineage>
        <taxon>Bacteria</taxon>
        <taxon>Pseudomonadati</taxon>
        <taxon>Pseudomonadota</taxon>
        <taxon>Alphaproteobacteria</taxon>
        <taxon>Acetobacterales</taxon>
        <taxon>Acetobacteraceae</taxon>
        <taxon>Acetobacter</taxon>
    </lineage>
</organism>
<evidence type="ECO:0000256" key="3">
    <source>
        <dbReference type="ARBA" id="ARBA00012257"/>
    </source>
</evidence>
<evidence type="ECO:0000259" key="7">
    <source>
        <dbReference type="Pfam" id="PF09349"/>
    </source>
</evidence>
<dbReference type="Proteomes" id="UP000032671">
    <property type="component" value="Unassembled WGS sequence"/>
</dbReference>
<dbReference type="STRING" id="1231339.Abci_008_051"/>
<evidence type="ECO:0000256" key="1">
    <source>
        <dbReference type="ARBA" id="ARBA00001163"/>
    </source>
</evidence>
<reference evidence="9 11" key="2">
    <citation type="submission" date="2019-07" db="EMBL/GenBank/DDBJ databases">
        <title>Whole genome shotgun sequence of Acetobacter cibinongensis NBRC 16605.</title>
        <authorList>
            <person name="Hosoyama A."/>
            <person name="Uohara A."/>
            <person name="Ohji S."/>
            <person name="Ichikawa N."/>
        </authorList>
    </citation>
    <scope>NUCLEOTIDE SEQUENCE [LARGE SCALE GENOMIC DNA]</scope>
    <source>
        <strain evidence="9 11">NBRC 16605</strain>
    </source>
</reference>
<proteinExistence type="predicted"/>
<dbReference type="NCBIfam" id="TIGR03164">
    <property type="entry name" value="UHCUDC"/>
    <property type="match status" value="1"/>
</dbReference>
<dbReference type="UniPathway" id="UPA00394">
    <property type="reaction ID" value="UER00652"/>
</dbReference>
<dbReference type="RefSeq" id="WP_048838000.1">
    <property type="nucleotide sequence ID" value="NZ_BAMV01000008.1"/>
</dbReference>
<dbReference type="EMBL" id="BJVU01000001">
    <property type="protein sequence ID" value="GEL57538.1"/>
    <property type="molecule type" value="Genomic_DNA"/>
</dbReference>
<dbReference type="InterPro" id="IPR017580">
    <property type="entry name" value="OHCU_decarboxylase-1"/>
</dbReference>
<evidence type="ECO:0000313" key="10">
    <source>
        <dbReference type="Proteomes" id="UP000032671"/>
    </source>
</evidence>
<evidence type="ECO:0000313" key="11">
    <source>
        <dbReference type="Proteomes" id="UP000321891"/>
    </source>
</evidence>
<dbReference type="EC" id="4.1.1.97" evidence="3"/>
<dbReference type="AlphaFoldDB" id="A0A0D6N2W8"/>
<sequence length="173" mass="19226">MTEVTMRTINDMGSKEFIECFGGIYKNAEWAAQEAYECRPFASLKSLSTTLSAMVRAAPYDAQRRVLRSYPGLGGLIAVASPAPQAGGKAVPAGLDRLSPEEFAQFRSMNKSYEERFDIPFIIDFSGLTKNQIMADLERRLRHEPEVELGVALLEVGKMADRALLELYADLKL</sequence>
<dbReference type="GO" id="GO:0019628">
    <property type="term" value="P:urate catabolic process"/>
    <property type="evidence" value="ECO:0007669"/>
    <property type="project" value="UniProtKB-UniPathway"/>
</dbReference>
<dbReference type="PANTHER" id="PTHR43466:SF1">
    <property type="entry name" value="2-OXO-4-HYDROXY-4-CARBOXY-5-UREIDOIMIDAZOLINE DECARBOXYLASE-RELATED"/>
    <property type="match status" value="1"/>
</dbReference>
<dbReference type="GO" id="GO:0051997">
    <property type="term" value="F:2-oxo-4-hydroxy-4-carboxy-5-ureidoimidazoline decarboxylase activity"/>
    <property type="evidence" value="ECO:0007669"/>
    <property type="project" value="UniProtKB-EC"/>
</dbReference>
<evidence type="ECO:0000256" key="5">
    <source>
        <dbReference type="ARBA" id="ARBA00022793"/>
    </source>
</evidence>
<dbReference type="Pfam" id="PF09349">
    <property type="entry name" value="OHCU_decarbox"/>
    <property type="match status" value="1"/>
</dbReference>
<dbReference type="Gene3D" id="1.10.3330.10">
    <property type="entry name" value="Oxo-4-hydroxy-4-carboxy-5-ureidoimidazoline decarboxylase"/>
    <property type="match status" value="1"/>
</dbReference>
<evidence type="ECO:0000256" key="4">
    <source>
        <dbReference type="ARBA" id="ARBA00022631"/>
    </source>
</evidence>
<keyword evidence="11" id="KW-1185">Reference proteome</keyword>
<gene>
    <name evidence="8" type="ORF">Abci_008_051</name>
    <name evidence="9" type="ORF">ACI01nite_01400</name>
</gene>
<keyword evidence="4" id="KW-0659">Purine metabolism</keyword>
<dbReference type="GO" id="GO:0000255">
    <property type="term" value="P:allantoin metabolic process"/>
    <property type="evidence" value="ECO:0007669"/>
    <property type="project" value="InterPro"/>
</dbReference>
<dbReference type="PANTHER" id="PTHR43466">
    <property type="entry name" value="2-OXO-4-HYDROXY-4-CARBOXY-5-UREIDOIMIDAZOLINE DECARBOXYLASE-RELATED"/>
    <property type="match status" value="1"/>
</dbReference>
<accession>A0A0D6N2W8</accession>
<keyword evidence="6" id="KW-0456">Lyase</keyword>
<reference evidence="8 10" key="1">
    <citation type="submission" date="2012-11" db="EMBL/GenBank/DDBJ databases">
        <title>Whole genome sequence of Acetobacter cibinongensis 4H-1.</title>
        <authorList>
            <person name="Azuma Y."/>
            <person name="Higashiura N."/>
            <person name="Hirakawa H."/>
            <person name="Matsushita K."/>
        </authorList>
    </citation>
    <scope>NUCLEOTIDE SEQUENCE [LARGE SCALE GENOMIC DNA]</scope>
    <source>
        <strain evidence="8 10">4H-1</strain>
    </source>
</reference>
<dbReference type="Proteomes" id="UP000321891">
    <property type="component" value="Unassembled WGS sequence"/>
</dbReference>
<evidence type="ECO:0000256" key="6">
    <source>
        <dbReference type="ARBA" id="ARBA00023239"/>
    </source>
</evidence>
<evidence type="ECO:0000256" key="2">
    <source>
        <dbReference type="ARBA" id="ARBA00004754"/>
    </source>
</evidence>
<feature type="domain" description="Oxo-4-hydroxy-4-carboxy-5-ureidoimidazoline decarboxylase" evidence="7">
    <location>
        <begin position="10"/>
        <end position="160"/>
    </location>
</feature>
<name>A0A0D6N2W8_9PROT</name>
<dbReference type="GO" id="GO:0006144">
    <property type="term" value="P:purine nucleobase metabolic process"/>
    <property type="evidence" value="ECO:0007669"/>
    <property type="project" value="UniProtKB-KW"/>
</dbReference>
<dbReference type="InterPro" id="IPR018020">
    <property type="entry name" value="OHCU_decarboxylase"/>
</dbReference>
<dbReference type="SUPFAM" id="SSF158694">
    <property type="entry name" value="UraD-Like"/>
    <property type="match status" value="1"/>
</dbReference>
<dbReference type="InterPro" id="IPR036778">
    <property type="entry name" value="OHCU_decarboxylase_sf"/>
</dbReference>
<dbReference type="EMBL" id="BAMV01000008">
    <property type="protein sequence ID" value="GAN59918.1"/>
    <property type="molecule type" value="Genomic_DNA"/>
</dbReference>
<keyword evidence="5" id="KW-0210">Decarboxylase</keyword>
<comment type="catalytic activity">
    <reaction evidence="1">
        <text>5-hydroxy-2-oxo-4-ureido-2,5-dihydro-1H-imidazole-5-carboxylate + H(+) = (S)-allantoin + CO2</text>
        <dbReference type="Rhea" id="RHEA:26301"/>
        <dbReference type="ChEBI" id="CHEBI:15378"/>
        <dbReference type="ChEBI" id="CHEBI:15678"/>
        <dbReference type="ChEBI" id="CHEBI:16526"/>
        <dbReference type="ChEBI" id="CHEBI:58639"/>
        <dbReference type="EC" id="4.1.1.97"/>
    </reaction>
</comment>